<reference evidence="4" key="1">
    <citation type="journal article" date="2019" name="Int. J. Syst. Evol. Microbiol.">
        <title>The Global Catalogue of Microorganisms (GCM) 10K type strain sequencing project: providing services to taxonomists for standard genome sequencing and annotation.</title>
        <authorList>
            <consortium name="The Broad Institute Genomics Platform"/>
            <consortium name="The Broad Institute Genome Sequencing Center for Infectious Disease"/>
            <person name="Wu L."/>
            <person name="Ma J."/>
        </authorList>
    </citation>
    <scope>NUCLEOTIDE SEQUENCE [LARGE SCALE GENOMIC DNA]</scope>
    <source>
        <strain evidence="4">CCUG 58127</strain>
    </source>
</reference>
<dbReference type="InterPro" id="IPR038765">
    <property type="entry name" value="Papain-like_cys_pep_sf"/>
</dbReference>
<dbReference type="Gene3D" id="3.90.1720.10">
    <property type="entry name" value="endopeptidase domain like (from Nostoc punctiforme)"/>
    <property type="match status" value="1"/>
</dbReference>
<accession>A0ABW2AAS8</accession>
<comment type="caution">
    <text evidence="3">The sequence shown here is derived from an EMBL/GenBank/DDBJ whole genome shotgun (WGS) entry which is preliminary data.</text>
</comment>
<feature type="domain" description="Peptidase C51" evidence="2">
    <location>
        <begin position="140"/>
        <end position="278"/>
    </location>
</feature>
<dbReference type="PROSITE" id="PS50911">
    <property type="entry name" value="CHAP"/>
    <property type="match status" value="1"/>
</dbReference>
<feature type="signal peptide" evidence="1">
    <location>
        <begin position="1"/>
        <end position="28"/>
    </location>
</feature>
<name>A0ABW2AAS8_9MICO</name>
<evidence type="ECO:0000313" key="3">
    <source>
        <dbReference type="EMBL" id="MFC6703953.1"/>
    </source>
</evidence>
<evidence type="ECO:0000259" key="2">
    <source>
        <dbReference type="PROSITE" id="PS50911"/>
    </source>
</evidence>
<sequence>MNRTAALVGVSAMVAGAAFTMSMPTAHAATARNGVCESGEFCLYYNSGEAGSVSDFSTSISDYGATQPSCYDFKGAGAGKGLCVKNHAASVWNRTSKTVYVYYNSGYAGTKQAIGAGVKVNLIAALKNNNAGHHIGAISTGTAQTPVNDYKAHLSQTYGFAYANCTAFAAYRVNTRDHRAFKEGYGGVHWGNANQWYAAAKRVGIKVDRVPKVGAIAVNTVHHTSTDGVLRGHVAYINKVYANGSFDVEEYNWNVHHGYGTRHIAALNSADGGFQYAIHF</sequence>
<keyword evidence="1" id="KW-0732">Signal</keyword>
<evidence type="ECO:0000313" key="4">
    <source>
        <dbReference type="Proteomes" id="UP001596298"/>
    </source>
</evidence>
<dbReference type="SUPFAM" id="SSF54001">
    <property type="entry name" value="Cysteine proteinases"/>
    <property type="match status" value="1"/>
</dbReference>
<protein>
    <submittedName>
        <fullName evidence="3">CHAP domain-containing protein</fullName>
    </submittedName>
</protein>
<feature type="chain" id="PRO_5047501305" evidence="1">
    <location>
        <begin position="29"/>
        <end position="280"/>
    </location>
</feature>
<evidence type="ECO:0000256" key="1">
    <source>
        <dbReference type="SAM" id="SignalP"/>
    </source>
</evidence>
<dbReference type="Proteomes" id="UP001596298">
    <property type="component" value="Unassembled WGS sequence"/>
</dbReference>
<dbReference type="Pfam" id="PF03995">
    <property type="entry name" value="Inhibitor_I36"/>
    <property type="match status" value="1"/>
</dbReference>
<gene>
    <name evidence="3" type="ORF">ACFQDH_01380</name>
</gene>
<dbReference type="Pfam" id="PF05257">
    <property type="entry name" value="CHAP"/>
    <property type="match status" value="1"/>
</dbReference>
<dbReference type="EMBL" id="JBHSWH010000001">
    <property type="protein sequence ID" value="MFC6703953.1"/>
    <property type="molecule type" value="Genomic_DNA"/>
</dbReference>
<keyword evidence="4" id="KW-1185">Reference proteome</keyword>
<dbReference type="RefSeq" id="WP_382397751.1">
    <property type="nucleotide sequence ID" value="NZ_JBHSWH010000001.1"/>
</dbReference>
<organism evidence="3 4">
    <name type="scientific">Flexivirga alba</name>
    <dbReference type="NCBI Taxonomy" id="702742"/>
    <lineage>
        <taxon>Bacteria</taxon>
        <taxon>Bacillati</taxon>
        <taxon>Actinomycetota</taxon>
        <taxon>Actinomycetes</taxon>
        <taxon>Micrococcales</taxon>
        <taxon>Dermacoccaceae</taxon>
        <taxon>Flexivirga</taxon>
    </lineage>
</organism>
<dbReference type="InterPro" id="IPR007921">
    <property type="entry name" value="CHAP_dom"/>
</dbReference>
<proteinExistence type="predicted"/>